<evidence type="ECO:0000256" key="5">
    <source>
        <dbReference type="ARBA" id="ARBA00022840"/>
    </source>
</evidence>
<dbReference type="SUPFAM" id="SSF52058">
    <property type="entry name" value="L domain-like"/>
    <property type="match status" value="1"/>
</dbReference>
<dbReference type="InterPro" id="IPR056789">
    <property type="entry name" value="LRR_R13L1-DRL21"/>
</dbReference>
<dbReference type="PRINTS" id="PR00364">
    <property type="entry name" value="DISEASERSIST"/>
</dbReference>
<evidence type="ECO:0000256" key="3">
    <source>
        <dbReference type="ARBA" id="ARBA00022741"/>
    </source>
</evidence>
<dbReference type="InterPro" id="IPR002182">
    <property type="entry name" value="NB-ARC"/>
</dbReference>
<dbReference type="InterPro" id="IPR036388">
    <property type="entry name" value="WH-like_DNA-bd_sf"/>
</dbReference>
<organism evidence="11 12">
    <name type="scientific">Rubus argutus</name>
    <name type="common">Southern blackberry</name>
    <dbReference type="NCBI Taxonomy" id="59490"/>
    <lineage>
        <taxon>Eukaryota</taxon>
        <taxon>Viridiplantae</taxon>
        <taxon>Streptophyta</taxon>
        <taxon>Embryophyta</taxon>
        <taxon>Tracheophyta</taxon>
        <taxon>Spermatophyta</taxon>
        <taxon>Magnoliopsida</taxon>
        <taxon>eudicotyledons</taxon>
        <taxon>Gunneridae</taxon>
        <taxon>Pentapetalae</taxon>
        <taxon>rosids</taxon>
        <taxon>fabids</taxon>
        <taxon>Rosales</taxon>
        <taxon>Rosaceae</taxon>
        <taxon>Rosoideae</taxon>
        <taxon>Rosoideae incertae sedis</taxon>
        <taxon>Rubus</taxon>
    </lineage>
</organism>
<dbReference type="FunFam" id="1.10.10.10:FF:000322">
    <property type="entry name" value="Probable disease resistance protein At1g63360"/>
    <property type="match status" value="1"/>
</dbReference>
<evidence type="ECO:0000256" key="1">
    <source>
        <dbReference type="ARBA" id="ARBA00022614"/>
    </source>
</evidence>
<evidence type="ECO:0000256" key="2">
    <source>
        <dbReference type="ARBA" id="ARBA00022737"/>
    </source>
</evidence>
<keyword evidence="5" id="KW-0067">ATP-binding</keyword>
<dbReference type="Gene3D" id="3.40.50.300">
    <property type="entry name" value="P-loop containing nucleotide triphosphate hydrolases"/>
    <property type="match status" value="1"/>
</dbReference>
<dbReference type="Gene3D" id="3.80.10.10">
    <property type="entry name" value="Ribonuclease Inhibitor"/>
    <property type="match status" value="1"/>
</dbReference>
<sequence>MADALISFLVEQLASTAFEQMKEKVRLISDVENEVDQLTKSLKKIQAVLKDAEKRQVKEAVVQEWLDELKEVAYEMDNVLDEWNTEALKLQIEKQEHEGESSLFIKKKVRFSMPSPSNCFCFGQGSRRIVVRHDIAQTIKVLNSRLTKIAEDRDKYQFQSTTSGIEQPQRPKTSPLVDFAFGREDEKHTLISMLLGYSTSTNTVEEERGPLVIPVVGMGGMGKTTLAQLVYNDVGVYHHFDERRWVCVSDPFDEIEIAKTIISDHDTPNSDKFYDPMQSVSKSFLGKRFLVVLDDVWTEDGNKWERLKGALMGGYRGSRILVTTQKMTVARMMGATTTHMIHLGMLSERDCLSIFNNIAFLDRKEDKFHLFGAIGNKIVKKCNGLPLAAKTLGSLMRYKNTIKEWQVVLDSQIWELEVVEKQIFHPLLLSYYDLTPKIRSCLLFCASFPKDCEIDKENLIELWMSQNYLSSNRNIEKRAIGEEYFDDLVMRSFFQDFKKDDYGNLRSCKMHDIVHDFVQFLTRNECLIIEANGANQAIEKLSNESVHHLTLMLAADDPLSLPVPFRTLKKLRSLTIFNKERVTTIDGNLILKLKCLRTLNLRDSNVRDVPKEIGELLHLRYIDLSSNWGLKELPDAMCNLCNLETLHLEFCLRLEKLPKAMGKLINLKHLYLNGCDDLRGLPKGVGRLRGLRILDRFVCGGGDDKEILELGDLGSFEHLQGTLQISIEKLGNVKDAREQAQKAQLEKKKHLLHLALDFGENSRDQQRISDEEVLDALRPHPDLKSLIVWYYNGSGTLVFGNWIMSLQHLTHLTLQWFSYCESLPPLGKLPYLEVLNIRSMRRVKKVGVELLGIEETQTSPATATPTAFPKLKQLEFGSMANWEEWEGVGDYCQVIIMPCLSSLFIDGAPELKQLPNFLYYIPQLQMKVDHVHPSLVEYLARWS</sequence>
<name>A0AAW1WEJ9_RUBAR</name>
<dbReference type="Proteomes" id="UP001457282">
    <property type="component" value="Unassembled WGS sequence"/>
</dbReference>
<evidence type="ECO:0000313" key="11">
    <source>
        <dbReference type="EMBL" id="KAK9923199.1"/>
    </source>
</evidence>
<dbReference type="CDD" id="cd14798">
    <property type="entry name" value="RX-CC_like"/>
    <property type="match status" value="1"/>
</dbReference>
<evidence type="ECO:0000259" key="8">
    <source>
        <dbReference type="Pfam" id="PF18052"/>
    </source>
</evidence>
<dbReference type="InterPro" id="IPR042197">
    <property type="entry name" value="Apaf_helical"/>
</dbReference>
<dbReference type="Pfam" id="PF23559">
    <property type="entry name" value="WHD_DRP"/>
    <property type="match status" value="1"/>
</dbReference>
<keyword evidence="1" id="KW-0433">Leucine-rich repeat</keyword>
<feature type="coiled-coil region" evidence="6">
    <location>
        <begin position="21"/>
        <end position="55"/>
    </location>
</feature>
<dbReference type="InterPro" id="IPR027417">
    <property type="entry name" value="P-loop_NTPase"/>
</dbReference>
<evidence type="ECO:0000256" key="6">
    <source>
        <dbReference type="SAM" id="Coils"/>
    </source>
</evidence>
<dbReference type="Pfam" id="PF18052">
    <property type="entry name" value="Rx_N"/>
    <property type="match status" value="1"/>
</dbReference>
<evidence type="ECO:0000259" key="7">
    <source>
        <dbReference type="Pfam" id="PF00931"/>
    </source>
</evidence>
<evidence type="ECO:0000256" key="4">
    <source>
        <dbReference type="ARBA" id="ARBA00022821"/>
    </source>
</evidence>
<dbReference type="InterPro" id="IPR032675">
    <property type="entry name" value="LRR_dom_sf"/>
</dbReference>
<dbReference type="EMBL" id="JBEDUW010000006">
    <property type="protein sequence ID" value="KAK9923199.1"/>
    <property type="molecule type" value="Genomic_DNA"/>
</dbReference>
<dbReference type="PANTHER" id="PTHR36766">
    <property type="entry name" value="PLANT BROAD-SPECTRUM MILDEW RESISTANCE PROTEIN RPW8"/>
    <property type="match status" value="1"/>
</dbReference>
<evidence type="ECO:0000259" key="10">
    <source>
        <dbReference type="Pfam" id="PF25019"/>
    </source>
</evidence>
<keyword evidence="6" id="KW-0175">Coiled coil</keyword>
<dbReference type="GO" id="GO:0005524">
    <property type="term" value="F:ATP binding"/>
    <property type="evidence" value="ECO:0007669"/>
    <property type="project" value="UniProtKB-KW"/>
</dbReference>
<dbReference type="Pfam" id="PF00931">
    <property type="entry name" value="NB-ARC"/>
    <property type="match status" value="1"/>
</dbReference>
<accession>A0AAW1WEJ9</accession>
<dbReference type="InterPro" id="IPR041118">
    <property type="entry name" value="Rx_N"/>
</dbReference>
<feature type="domain" description="Disease resistance protein winged helix" evidence="9">
    <location>
        <begin position="448"/>
        <end position="518"/>
    </location>
</feature>
<dbReference type="Pfam" id="PF25019">
    <property type="entry name" value="LRR_R13L1-DRL21"/>
    <property type="match status" value="1"/>
</dbReference>
<dbReference type="Gene3D" id="1.20.5.4130">
    <property type="match status" value="1"/>
</dbReference>
<dbReference type="SUPFAM" id="SSF52540">
    <property type="entry name" value="P-loop containing nucleoside triphosphate hydrolases"/>
    <property type="match status" value="1"/>
</dbReference>
<proteinExistence type="predicted"/>
<dbReference type="GO" id="GO:0051707">
    <property type="term" value="P:response to other organism"/>
    <property type="evidence" value="ECO:0007669"/>
    <property type="project" value="UniProtKB-ARBA"/>
</dbReference>
<gene>
    <name evidence="11" type="ORF">M0R45_031630</name>
</gene>
<comment type="caution">
    <text evidence="11">The sequence shown here is derived from an EMBL/GenBank/DDBJ whole genome shotgun (WGS) entry which is preliminary data.</text>
</comment>
<keyword evidence="4" id="KW-0611">Plant defense</keyword>
<dbReference type="GO" id="GO:0043531">
    <property type="term" value="F:ADP binding"/>
    <property type="evidence" value="ECO:0007669"/>
    <property type="project" value="InterPro"/>
</dbReference>
<feature type="domain" description="NB-ARC" evidence="7">
    <location>
        <begin position="205"/>
        <end position="362"/>
    </location>
</feature>
<dbReference type="Gene3D" id="1.10.10.10">
    <property type="entry name" value="Winged helix-like DNA-binding domain superfamily/Winged helix DNA-binding domain"/>
    <property type="match status" value="1"/>
</dbReference>
<evidence type="ECO:0000259" key="9">
    <source>
        <dbReference type="Pfam" id="PF23559"/>
    </source>
</evidence>
<dbReference type="AlphaFoldDB" id="A0AAW1WEJ9"/>
<feature type="domain" description="Disease resistance N-terminal" evidence="8">
    <location>
        <begin position="6"/>
        <end position="97"/>
    </location>
</feature>
<keyword evidence="12" id="KW-1185">Reference proteome</keyword>
<protein>
    <submittedName>
        <fullName evidence="11">Uncharacterized protein</fullName>
    </submittedName>
</protein>
<evidence type="ECO:0000313" key="12">
    <source>
        <dbReference type="Proteomes" id="UP001457282"/>
    </source>
</evidence>
<feature type="domain" description="R13L1/DRL21-like LRR repeat region" evidence="10">
    <location>
        <begin position="711"/>
        <end position="840"/>
    </location>
</feature>
<dbReference type="InterPro" id="IPR038005">
    <property type="entry name" value="RX-like_CC"/>
</dbReference>
<dbReference type="InterPro" id="IPR058922">
    <property type="entry name" value="WHD_DRP"/>
</dbReference>
<dbReference type="PANTHER" id="PTHR36766:SF40">
    <property type="entry name" value="DISEASE RESISTANCE PROTEIN RGA3"/>
    <property type="match status" value="1"/>
</dbReference>
<keyword evidence="2" id="KW-0677">Repeat</keyword>
<dbReference type="Gene3D" id="1.10.8.430">
    <property type="entry name" value="Helical domain of apoptotic protease-activating factors"/>
    <property type="match status" value="1"/>
</dbReference>
<reference evidence="11 12" key="1">
    <citation type="journal article" date="2023" name="G3 (Bethesda)">
        <title>A chromosome-length genome assembly and annotation of blackberry (Rubus argutus, cv. 'Hillquist').</title>
        <authorList>
            <person name="Bruna T."/>
            <person name="Aryal R."/>
            <person name="Dudchenko O."/>
            <person name="Sargent D.J."/>
            <person name="Mead D."/>
            <person name="Buti M."/>
            <person name="Cavallini A."/>
            <person name="Hytonen T."/>
            <person name="Andres J."/>
            <person name="Pham M."/>
            <person name="Weisz D."/>
            <person name="Mascagni F."/>
            <person name="Usai G."/>
            <person name="Natali L."/>
            <person name="Bassil N."/>
            <person name="Fernandez G.E."/>
            <person name="Lomsadze A."/>
            <person name="Armour M."/>
            <person name="Olukolu B."/>
            <person name="Poorten T."/>
            <person name="Britton C."/>
            <person name="Davik J."/>
            <person name="Ashrafi H."/>
            <person name="Aiden E.L."/>
            <person name="Borodovsky M."/>
            <person name="Worthington M."/>
        </authorList>
    </citation>
    <scope>NUCLEOTIDE SEQUENCE [LARGE SCALE GENOMIC DNA]</scope>
    <source>
        <strain evidence="11">PI 553951</strain>
    </source>
</reference>
<keyword evidence="3" id="KW-0547">Nucleotide-binding</keyword>
<dbReference type="GO" id="GO:0006952">
    <property type="term" value="P:defense response"/>
    <property type="evidence" value="ECO:0007669"/>
    <property type="project" value="UniProtKB-KW"/>
</dbReference>